<evidence type="ECO:0000256" key="1">
    <source>
        <dbReference type="SAM" id="MobiDB-lite"/>
    </source>
</evidence>
<proteinExistence type="predicted"/>
<dbReference type="Proteomes" id="UP001437256">
    <property type="component" value="Unassembled WGS sequence"/>
</dbReference>
<name>A0ABR2ZM59_9AGAR</name>
<evidence type="ECO:0000313" key="3">
    <source>
        <dbReference type="Proteomes" id="UP001437256"/>
    </source>
</evidence>
<feature type="compositionally biased region" description="Basic and acidic residues" evidence="1">
    <location>
        <begin position="306"/>
        <end position="315"/>
    </location>
</feature>
<feature type="compositionally biased region" description="Low complexity" evidence="1">
    <location>
        <begin position="277"/>
        <end position="291"/>
    </location>
</feature>
<gene>
    <name evidence="2" type="ORF">AAF712_010887</name>
</gene>
<feature type="compositionally biased region" description="Polar residues" evidence="1">
    <location>
        <begin position="31"/>
        <end position="47"/>
    </location>
</feature>
<feature type="region of interest" description="Disordered" evidence="1">
    <location>
        <begin position="26"/>
        <end position="84"/>
    </location>
</feature>
<sequence length="588" mass="64985">MRPTADKRIDRPSDFVTRLMEAKPEEGKALFSSNKRNALAGPSQTIDSMLPSKKPCPFLTGLEKRRGYRNPSQKTTNLGAPFIQKPVEPGIAGIPQVKKEDNPVQLEQPGSPRMLLNSGQPTPVHCSPSELRDPALEPDVQIPGVPNIERNSTSDPDNSDSDNPDAMYAMAIEGWARLVKGGDFLLEAVNDAITDAVKDVVQDAVGDAVSNTGSDDEEGQDLFTNETNGTEFSAEDQDLLMDNVSNTDSDCDDILTNPFGTPEVEDGSPDLSDQDMGTSDGDASEASASGTVAQDGGNIEDDSDDERSLDSCESRDSMTPWVIPRSVVATLVPPVSDEGKLYITSVFMTDVYEYLWNMEPTALIRYLDINYAQKFPCENLKWTRLHVPNENMRLRHWENLRQAVYAIGMAEYGTQSFANTLFLDPISKPFTLEEYKSARCTRINTVGVDVGPIGFMSAGDAEKIVKKACPPGLLPFIHKAASDPTFRWYLKFWERDLVLDVAPELLASTLLYETTVSAAEDKMEVPFIRQPLAAEDCTDILALSEKFSDAQVAILRQYLPEVVKQRDDSRSDPHGVKFWQFFDLFLGL</sequence>
<protein>
    <submittedName>
        <fullName evidence="2">Uncharacterized protein</fullName>
    </submittedName>
</protein>
<reference evidence="2 3" key="1">
    <citation type="submission" date="2024-05" db="EMBL/GenBank/DDBJ databases">
        <title>A draft genome resource for the thread blight pathogen Marasmius tenuissimus strain MS-2.</title>
        <authorList>
            <person name="Yulfo-Soto G.E."/>
            <person name="Baruah I.K."/>
            <person name="Amoako-Attah I."/>
            <person name="Bukari Y."/>
            <person name="Meinhardt L.W."/>
            <person name="Bailey B.A."/>
            <person name="Cohen S.P."/>
        </authorList>
    </citation>
    <scope>NUCLEOTIDE SEQUENCE [LARGE SCALE GENOMIC DNA]</scope>
    <source>
        <strain evidence="2 3">MS-2</strain>
    </source>
</reference>
<accession>A0ABR2ZM59</accession>
<feature type="region of interest" description="Disordered" evidence="1">
    <location>
        <begin position="103"/>
        <end position="165"/>
    </location>
</feature>
<comment type="caution">
    <text evidence="2">The sequence shown here is derived from an EMBL/GenBank/DDBJ whole genome shotgun (WGS) entry which is preliminary data.</text>
</comment>
<dbReference type="EMBL" id="JBBXMP010000110">
    <property type="protein sequence ID" value="KAL0062257.1"/>
    <property type="molecule type" value="Genomic_DNA"/>
</dbReference>
<feature type="region of interest" description="Disordered" evidence="1">
    <location>
        <begin position="242"/>
        <end position="315"/>
    </location>
</feature>
<keyword evidence="3" id="KW-1185">Reference proteome</keyword>
<organism evidence="2 3">
    <name type="scientific">Marasmius tenuissimus</name>
    <dbReference type="NCBI Taxonomy" id="585030"/>
    <lineage>
        <taxon>Eukaryota</taxon>
        <taxon>Fungi</taxon>
        <taxon>Dikarya</taxon>
        <taxon>Basidiomycota</taxon>
        <taxon>Agaricomycotina</taxon>
        <taxon>Agaricomycetes</taxon>
        <taxon>Agaricomycetidae</taxon>
        <taxon>Agaricales</taxon>
        <taxon>Marasmiineae</taxon>
        <taxon>Marasmiaceae</taxon>
        <taxon>Marasmius</taxon>
    </lineage>
</organism>
<evidence type="ECO:0000313" key="2">
    <source>
        <dbReference type="EMBL" id="KAL0062257.1"/>
    </source>
</evidence>